<evidence type="ECO:0000256" key="3">
    <source>
        <dbReference type="ARBA" id="ARBA00022989"/>
    </source>
</evidence>
<accession>A0A7K1XYN0</accession>
<feature type="transmembrane region" description="Helical" evidence="5">
    <location>
        <begin position="52"/>
        <end position="75"/>
    </location>
</feature>
<dbReference type="GO" id="GO:0030416">
    <property type="term" value="P:methylamine metabolic process"/>
    <property type="evidence" value="ECO:0007669"/>
    <property type="project" value="InterPro"/>
</dbReference>
<gene>
    <name evidence="7" type="ORF">GS398_12265</name>
</gene>
<dbReference type="InterPro" id="IPR009908">
    <property type="entry name" value="Methylamine_util_MauE"/>
</dbReference>
<sequence>MPDYPARRAVFPEIVVNAACFLLILLWTYAALSKLADYSQARQQMLNQLFPFWLSGILVWLVPVTELVAAGLLSAARTRKQGLYLSSVLMAVFTGYIILVMCRVFDRVPCSCGGILSAMSWRVHLVFNLFFLVLAFTAICLFKISGSKSGKPAYPHS</sequence>
<comment type="subcellular location">
    <subcellularLocation>
        <location evidence="1">Membrane</location>
        <topology evidence="1">Multi-pass membrane protein</topology>
    </subcellularLocation>
</comment>
<reference evidence="7 8" key="1">
    <citation type="submission" date="2019-11" db="EMBL/GenBank/DDBJ databases">
        <title>Pedobacter sp. HMF7056 Genome sequencing and assembly.</title>
        <authorList>
            <person name="Kang H."/>
            <person name="Kim H."/>
            <person name="Joh K."/>
        </authorList>
    </citation>
    <scope>NUCLEOTIDE SEQUENCE [LARGE SCALE GENOMIC DNA]</scope>
    <source>
        <strain evidence="7 8">HMF7056</strain>
    </source>
</reference>
<proteinExistence type="predicted"/>
<feature type="transmembrane region" description="Helical" evidence="5">
    <location>
        <begin position="82"/>
        <end position="101"/>
    </location>
</feature>
<keyword evidence="3 5" id="KW-1133">Transmembrane helix</keyword>
<dbReference type="RefSeq" id="WP_160907035.1">
    <property type="nucleotide sequence ID" value="NZ_WVHS01000002.1"/>
</dbReference>
<dbReference type="Pfam" id="PF07291">
    <property type="entry name" value="MauE"/>
    <property type="match status" value="1"/>
</dbReference>
<evidence type="ECO:0000259" key="6">
    <source>
        <dbReference type="Pfam" id="PF07291"/>
    </source>
</evidence>
<evidence type="ECO:0000256" key="5">
    <source>
        <dbReference type="SAM" id="Phobius"/>
    </source>
</evidence>
<dbReference type="AlphaFoldDB" id="A0A7K1XYN0"/>
<keyword evidence="4 5" id="KW-0472">Membrane</keyword>
<evidence type="ECO:0000256" key="2">
    <source>
        <dbReference type="ARBA" id="ARBA00022692"/>
    </source>
</evidence>
<evidence type="ECO:0000313" key="7">
    <source>
        <dbReference type="EMBL" id="MXV16080.1"/>
    </source>
</evidence>
<feature type="transmembrane region" description="Helical" evidence="5">
    <location>
        <begin position="121"/>
        <end position="142"/>
    </location>
</feature>
<dbReference type="EMBL" id="WVHS01000002">
    <property type="protein sequence ID" value="MXV16080.1"/>
    <property type="molecule type" value="Genomic_DNA"/>
</dbReference>
<keyword evidence="8" id="KW-1185">Reference proteome</keyword>
<keyword evidence="2 5" id="KW-0812">Transmembrane</keyword>
<name>A0A7K1XYN0_9SPHI</name>
<organism evidence="7 8">
    <name type="scientific">Hufsiella ginkgonis</name>
    <dbReference type="NCBI Taxonomy" id="2695274"/>
    <lineage>
        <taxon>Bacteria</taxon>
        <taxon>Pseudomonadati</taxon>
        <taxon>Bacteroidota</taxon>
        <taxon>Sphingobacteriia</taxon>
        <taxon>Sphingobacteriales</taxon>
        <taxon>Sphingobacteriaceae</taxon>
        <taxon>Hufsiella</taxon>
    </lineage>
</organism>
<feature type="transmembrane region" description="Helical" evidence="5">
    <location>
        <begin position="14"/>
        <end position="32"/>
    </location>
</feature>
<feature type="domain" description="Methylamine utilisation protein MauE" evidence="6">
    <location>
        <begin position="14"/>
        <end position="139"/>
    </location>
</feature>
<evidence type="ECO:0000313" key="8">
    <source>
        <dbReference type="Proteomes" id="UP000451233"/>
    </source>
</evidence>
<evidence type="ECO:0000256" key="4">
    <source>
        <dbReference type="ARBA" id="ARBA00023136"/>
    </source>
</evidence>
<protein>
    <recommendedName>
        <fullName evidence="6">Methylamine utilisation protein MauE domain-containing protein</fullName>
    </recommendedName>
</protein>
<dbReference type="Proteomes" id="UP000451233">
    <property type="component" value="Unassembled WGS sequence"/>
</dbReference>
<dbReference type="GO" id="GO:0016020">
    <property type="term" value="C:membrane"/>
    <property type="evidence" value="ECO:0007669"/>
    <property type="project" value="UniProtKB-SubCell"/>
</dbReference>
<evidence type="ECO:0000256" key="1">
    <source>
        <dbReference type="ARBA" id="ARBA00004141"/>
    </source>
</evidence>
<comment type="caution">
    <text evidence="7">The sequence shown here is derived from an EMBL/GenBank/DDBJ whole genome shotgun (WGS) entry which is preliminary data.</text>
</comment>